<dbReference type="Proteomes" id="UP000886523">
    <property type="component" value="Unassembled WGS sequence"/>
</dbReference>
<reference evidence="7" key="1">
    <citation type="journal article" date="2020" name="Nat. Commun.">
        <title>Large-scale genome sequencing of mycorrhizal fungi provides insights into the early evolution of symbiotic traits.</title>
        <authorList>
            <person name="Miyauchi S."/>
            <person name="Kiss E."/>
            <person name="Kuo A."/>
            <person name="Drula E."/>
            <person name="Kohler A."/>
            <person name="Sanchez-Garcia M."/>
            <person name="Morin E."/>
            <person name="Andreopoulos B."/>
            <person name="Barry K.W."/>
            <person name="Bonito G."/>
            <person name="Buee M."/>
            <person name="Carver A."/>
            <person name="Chen C."/>
            <person name="Cichocki N."/>
            <person name="Clum A."/>
            <person name="Culley D."/>
            <person name="Crous P.W."/>
            <person name="Fauchery L."/>
            <person name="Girlanda M."/>
            <person name="Hayes R.D."/>
            <person name="Keri Z."/>
            <person name="LaButti K."/>
            <person name="Lipzen A."/>
            <person name="Lombard V."/>
            <person name="Magnuson J."/>
            <person name="Maillard F."/>
            <person name="Murat C."/>
            <person name="Nolan M."/>
            <person name="Ohm R.A."/>
            <person name="Pangilinan J."/>
            <person name="Pereira M.F."/>
            <person name="Perotto S."/>
            <person name="Peter M."/>
            <person name="Pfister S."/>
            <person name="Riley R."/>
            <person name="Sitrit Y."/>
            <person name="Stielow J.B."/>
            <person name="Szollosi G."/>
            <person name="Zifcakova L."/>
            <person name="Stursova M."/>
            <person name="Spatafora J.W."/>
            <person name="Tedersoo L."/>
            <person name="Vaario L.M."/>
            <person name="Yamada A."/>
            <person name="Yan M."/>
            <person name="Wang P."/>
            <person name="Xu J."/>
            <person name="Bruns T."/>
            <person name="Baldrian P."/>
            <person name="Vilgalys R."/>
            <person name="Dunand C."/>
            <person name="Henrissat B."/>
            <person name="Grigoriev I.V."/>
            <person name="Hibbett D."/>
            <person name="Nagy L.G."/>
            <person name="Martin F.M."/>
        </authorList>
    </citation>
    <scope>NUCLEOTIDE SEQUENCE</scope>
    <source>
        <strain evidence="7">UP504</strain>
    </source>
</reference>
<evidence type="ECO:0000256" key="2">
    <source>
        <dbReference type="ARBA" id="ARBA00022574"/>
    </source>
</evidence>
<dbReference type="InterPro" id="IPR020472">
    <property type="entry name" value="WD40_PAC1"/>
</dbReference>
<organism evidence="7 8">
    <name type="scientific">Hydnum rufescens UP504</name>
    <dbReference type="NCBI Taxonomy" id="1448309"/>
    <lineage>
        <taxon>Eukaryota</taxon>
        <taxon>Fungi</taxon>
        <taxon>Dikarya</taxon>
        <taxon>Basidiomycota</taxon>
        <taxon>Agaricomycotina</taxon>
        <taxon>Agaricomycetes</taxon>
        <taxon>Cantharellales</taxon>
        <taxon>Hydnaceae</taxon>
        <taxon>Hydnum</taxon>
    </lineage>
</organism>
<dbReference type="CDD" id="cd00200">
    <property type="entry name" value="WD40"/>
    <property type="match status" value="1"/>
</dbReference>
<dbReference type="PANTHER" id="PTHR19865">
    <property type="entry name" value="U3 SMALL NUCLEOLAR RNA INTERACTING PROTEIN 2"/>
    <property type="match status" value="1"/>
</dbReference>
<keyword evidence="4" id="KW-0539">Nucleus</keyword>
<feature type="repeat" description="WD" evidence="5">
    <location>
        <begin position="269"/>
        <end position="302"/>
    </location>
</feature>
<feature type="region of interest" description="Disordered" evidence="6">
    <location>
        <begin position="201"/>
        <end position="223"/>
    </location>
</feature>
<feature type="compositionally biased region" description="Polar residues" evidence="6">
    <location>
        <begin position="32"/>
        <end position="41"/>
    </location>
</feature>
<feature type="repeat" description="WD" evidence="5">
    <location>
        <begin position="156"/>
        <end position="197"/>
    </location>
</feature>
<evidence type="ECO:0000256" key="6">
    <source>
        <dbReference type="SAM" id="MobiDB-lite"/>
    </source>
</evidence>
<protein>
    <recommendedName>
        <fullName evidence="9">WD40 repeat-like protein</fullName>
    </recommendedName>
</protein>
<dbReference type="SUPFAM" id="SSF50978">
    <property type="entry name" value="WD40 repeat-like"/>
    <property type="match status" value="1"/>
</dbReference>
<comment type="subcellular location">
    <subcellularLocation>
        <location evidence="1">Nucleus</location>
    </subcellularLocation>
</comment>
<dbReference type="InterPro" id="IPR019775">
    <property type="entry name" value="WD40_repeat_CS"/>
</dbReference>
<name>A0A9P6DV86_9AGAM</name>
<dbReference type="InterPro" id="IPR001680">
    <property type="entry name" value="WD40_rpt"/>
</dbReference>
<dbReference type="InterPro" id="IPR036322">
    <property type="entry name" value="WD40_repeat_dom_sf"/>
</dbReference>
<dbReference type="PROSITE" id="PS50082">
    <property type="entry name" value="WD_REPEATS_2"/>
    <property type="match status" value="5"/>
</dbReference>
<evidence type="ECO:0000256" key="3">
    <source>
        <dbReference type="ARBA" id="ARBA00022737"/>
    </source>
</evidence>
<dbReference type="PRINTS" id="PR00320">
    <property type="entry name" value="GPROTEINBRPT"/>
</dbReference>
<dbReference type="OrthoDB" id="189968at2759"/>
<keyword evidence="3" id="KW-0677">Repeat</keyword>
<keyword evidence="2 5" id="KW-0853">WD repeat</keyword>
<accession>A0A9P6DV86</accession>
<dbReference type="SMART" id="SM00320">
    <property type="entry name" value="WD40"/>
    <property type="match status" value="6"/>
</dbReference>
<evidence type="ECO:0000256" key="5">
    <source>
        <dbReference type="PROSITE-ProRule" id="PRU00221"/>
    </source>
</evidence>
<feature type="repeat" description="WD" evidence="5">
    <location>
        <begin position="311"/>
        <end position="344"/>
    </location>
</feature>
<gene>
    <name evidence="7" type="ORF">BS47DRAFT_1315611</name>
</gene>
<dbReference type="PROSITE" id="PS50294">
    <property type="entry name" value="WD_REPEATS_REGION"/>
    <property type="match status" value="4"/>
</dbReference>
<comment type="caution">
    <text evidence="7">The sequence shown here is derived from an EMBL/GenBank/DDBJ whole genome shotgun (WGS) entry which is preliminary data.</text>
</comment>
<dbReference type="Gene3D" id="2.130.10.10">
    <property type="entry name" value="YVTN repeat-like/Quinoprotein amine dehydrogenase"/>
    <property type="match status" value="2"/>
</dbReference>
<dbReference type="PANTHER" id="PTHR19865:SF0">
    <property type="entry name" value="U3 SMALL NUCLEOLAR RNA-INTERACTING PROTEIN 2"/>
    <property type="match status" value="1"/>
</dbReference>
<evidence type="ECO:0000256" key="1">
    <source>
        <dbReference type="ARBA" id="ARBA00004123"/>
    </source>
</evidence>
<dbReference type="GO" id="GO:0032040">
    <property type="term" value="C:small-subunit processome"/>
    <property type="evidence" value="ECO:0007669"/>
    <property type="project" value="TreeGrafter"/>
</dbReference>
<evidence type="ECO:0000256" key="4">
    <source>
        <dbReference type="ARBA" id="ARBA00023242"/>
    </source>
</evidence>
<feature type="compositionally biased region" description="Basic and acidic residues" evidence="6">
    <location>
        <begin position="67"/>
        <end position="77"/>
    </location>
</feature>
<dbReference type="InterPro" id="IPR039241">
    <property type="entry name" value="Rrp9-like"/>
</dbReference>
<feature type="repeat" description="WD" evidence="5">
    <location>
        <begin position="227"/>
        <end position="268"/>
    </location>
</feature>
<sequence length="602" mass="65331">MAGDAFFSKTRKRKRPNGRPISGLPARKRPKSTTSRDSINPKNRRRKDNELHSAGSDDDVGGNIDDLDLKGSDVDEKASDDEVQNETAAEKRLRLAKLYLDSVREDLGDGEVDAAEIDRELIASRLKQDVLQQSGKINLFLADTLPLGDSPPVLRTRGHRFTVTSAAASQDAKFMYTAGKEGTIQKWNLENGKKLATFPRIRLPSSSGSNKGKGKAKVIPTGANEDVHGHTDEILALAISSDGKYLASGGRDRILGVWDTENDKWVRGFSGHRDTISGIVFRKGTQQLYTASFDRTIKLFDLAIMGYVETLFGHQDSVTSIDALRGEFALTSGGQDRTVRFWKIVDETQLVFRGGGRSKIREVLEGGLDGDAADEEPTRHNNTSQKQSGFVEGRIDCVAMLDETTFVSGGDSGSVSLWSTTKKKPLFSLPEAHGVHVSEAEGAKGSVRNPRWITCIASLPYSDLFASGSWDGLIRLWKVDPSLRSFSALRTLEAPGFVNSLQLIRPLVGSLPNATWLAGTATILHSNGSATETNGSKSSRQGEALGKDIFLTAGVGREPRLGRWMTLKGDDNNQVRNGALVFALTRSISDATFGPAENAGSP</sequence>
<evidence type="ECO:0008006" key="9">
    <source>
        <dbReference type="Google" id="ProtNLM"/>
    </source>
</evidence>
<feature type="region of interest" description="Disordered" evidence="6">
    <location>
        <begin position="1"/>
        <end position="88"/>
    </location>
</feature>
<dbReference type="FunFam" id="2.130.10.10:FF:000899">
    <property type="entry name" value="Chromosome 15, whole genome shotgun sequence"/>
    <property type="match status" value="1"/>
</dbReference>
<proteinExistence type="predicted"/>
<dbReference type="GO" id="GO:0034511">
    <property type="term" value="F:U3 snoRNA binding"/>
    <property type="evidence" value="ECO:0007669"/>
    <property type="project" value="InterPro"/>
</dbReference>
<dbReference type="Pfam" id="PF00400">
    <property type="entry name" value="WD40"/>
    <property type="match status" value="5"/>
</dbReference>
<dbReference type="PROSITE" id="PS00678">
    <property type="entry name" value="WD_REPEATS_1"/>
    <property type="match status" value="1"/>
</dbReference>
<evidence type="ECO:0000313" key="7">
    <source>
        <dbReference type="EMBL" id="KAF9516141.1"/>
    </source>
</evidence>
<feature type="repeat" description="WD" evidence="5">
    <location>
        <begin position="453"/>
        <end position="480"/>
    </location>
</feature>
<dbReference type="InterPro" id="IPR015943">
    <property type="entry name" value="WD40/YVTN_repeat-like_dom_sf"/>
</dbReference>
<dbReference type="AlphaFoldDB" id="A0A9P6DV86"/>
<dbReference type="EMBL" id="MU128943">
    <property type="protein sequence ID" value="KAF9516141.1"/>
    <property type="molecule type" value="Genomic_DNA"/>
</dbReference>
<evidence type="ECO:0000313" key="8">
    <source>
        <dbReference type="Proteomes" id="UP000886523"/>
    </source>
</evidence>
<keyword evidence="8" id="KW-1185">Reference proteome</keyword>